<accession>A0A429K1D4</accession>
<comment type="caution">
    <text evidence="1">The sequence shown here is derived from an EMBL/GenBank/DDBJ whole genome shotgun (WGS) entry which is preliminary data.</text>
</comment>
<protein>
    <submittedName>
        <fullName evidence="1">Uncharacterized protein</fullName>
    </submittedName>
</protein>
<name>A0A429K1D4_9GAMM</name>
<evidence type="ECO:0000313" key="1">
    <source>
        <dbReference type="EMBL" id="RSO57715.1"/>
    </source>
</evidence>
<dbReference type="Proteomes" id="UP000276905">
    <property type="component" value="Unassembled WGS sequence"/>
</dbReference>
<organism evidence="1 2">
    <name type="scientific">Acinetobacter lactucae</name>
    <dbReference type="NCBI Taxonomy" id="1785128"/>
    <lineage>
        <taxon>Bacteria</taxon>
        <taxon>Pseudomonadati</taxon>
        <taxon>Pseudomonadota</taxon>
        <taxon>Gammaproteobacteria</taxon>
        <taxon>Moraxellales</taxon>
        <taxon>Moraxellaceae</taxon>
        <taxon>Acinetobacter</taxon>
        <taxon>Acinetobacter calcoaceticus/baumannii complex</taxon>
    </lineage>
</organism>
<dbReference type="RefSeq" id="WP_125698965.1">
    <property type="nucleotide sequence ID" value="NZ_RFES01000005.1"/>
</dbReference>
<proteinExistence type="predicted"/>
<dbReference type="EMBL" id="RFES01000005">
    <property type="protein sequence ID" value="RSO57715.1"/>
    <property type="molecule type" value="Genomic_DNA"/>
</dbReference>
<evidence type="ECO:0000313" key="2">
    <source>
        <dbReference type="Proteomes" id="UP000276905"/>
    </source>
</evidence>
<gene>
    <name evidence="1" type="ORF">EA756_09550</name>
</gene>
<dbReference type="AlphaFoldDB" id="A0A429K1D4"/>
<reference evidence="1 2" key="1">
    <citation type="submission" date="2018-10" db="EMBL/GenBank/DDBJ databases">
        <title>GWAS and RNA-Seq identify cryptic mechanisms of antimicrobial resistance in Acinetobacter baumannii.</title>
        <authorList>
            <person name="Sahl J.W."/>
        </authorList>
    </citation>
    <scope>NUCLEOTIDE SEQUENCE [LARGE SCALE GENOMIC DNA]</scope>
    <source>
        <strain evidence="1 2">TG41018</strain>
    </source>
</reference>
<sequence>MKRLQHLTPILNIVFKGKLFFLSRVNGREIIWLKRCEEILPELLWDFSLDFPFKPQSISKVKDRKHRRACYQSFAQYKKSFKPKRLPRFRFIKAELVWAKHDDHINAISHLFCDDNFRKNFMLSWAHEPEQQVFKGLYPKQLINRLDI</sequence>